<proteinExistence type="predicted"/>
<dbReference type="PANTHER" id="PTHR36480:SF10">
    <property type="entry name" value="LATE EMBRYOGENESIS ABUNDANT PROTEIN LEA-2 SUBGROUP DOMAIN-CONTAINING PROTEIN"/>
    <property type="match status" value="1"/>
</dbReference>
<evidence type="ECO:0000313" key="2">
    <source>
        <dbReference type="EMBL" id="JAD32590.1"/>
    </source>
</evidence>
<dbReference type="EMBL" id="GBRH01265305">
    <property type="protein sequence ID" value="JAD32590.1"/>
    <property type="molecule type" value="Transcribed_RNA"/>
</dbReference>
<feature type="transmembrane region" description="Helical" evidence="1">
    <location>
        <begin position="223"/>
        <end position="239"/>
    </location>
</feature>
<reference evidence="2" key="1">
    <citation type="submission" date="2014-09" db="EMBL/GenBank/DDBJ databases">
        <authorList>
            <person name="Magalhaes I.L.F."/>
            <person name="Oliveira U."/>
            <person name="Santos F.R."/>
            <person name="Vidigal T.H.D.A."/>
            <person name="Brescovit A.D."/>
            <person name="Santos A.J."/>
        </authorList>
    </citation>
    <scope>NUCLEOTIDE SEQUENCE</scope>
    <source>
        <tissue evidence="2">Shoot tissue taken approximately 20 cm above the soil surface</tissue>
    </source>
</reference>
<keyword evidence="1" id="KW-1133">Transmembrane helix</keyword>
<dbReference type="AlphaFoldDB" id="A0A0A8Z789"/>
<protein>
    <recommendedName>
        <fullName evidence="3">Late embryogenesis abundant protein LEA-2 subgroup domain-containing protein</fullName>
    </recommendedName>
</protein>
<feature type="transmembrane region" description="Helical" evidence="1">
    <location>
        <begin position="20"/>
        <end position="41"/>
    </location>
</feature>
<evidence type="ECO:0000256" key="1">
    <source>
        <dbReference type="SAM" id="Phobius"/>
    </source>
</evidence>
<accession>A0A0A8Z789</accession>
<dbReference type="PANTHER" id="PTHR36480">
    <property type="entry name" value="OS06G0118900 PROTEIN-RELATED"/>
    <property type="match status" value="1"/>
</dbReference>
<evidence type="ECO:0008006" key="3">
    <source>
        <dbReference type="Google" id="ProtNLM"/>
    </source>
</evidence>
<organism evidence="2">
    <name type="scientific">Arundo donax</name>
    <name type="common">Giant reed</name>
    <name type="synonym">Donax arundinaceus</name>
    <dbReference type="NCBI Taxonomy" id="35708"/>
    <lineage>
        <taxon>Eukaryota</taxon>
        <taxon>Viridiplantae</taxon>
        <taxon>Streptophyta</taxon>
        <taxon>Embryophyta</taxon>
        <taxon>Tracheophyta</taxon>
        <taxon>Spermatophyta</taxon>
        <taxon>Magnoliopsida</taxon>
        <taxon>Liliopsida</taxon>
        <taxon>Poales</taxon>
        <taxon>Poaceae</taxon>
        <taxon>PACMAD clade</taxon>
        <taxon>Arundinoideae</taxon>
        <taxon>Arundineae</taxon>
        <taxon>Arundo</taxon>
    </lineage>
</organism>
<name>A0A0A8Z789_ARUDO</name>
<reference evidence="2" key="2">
    <citation type="journal article" date="2015" name="Data Brief">
        <title>Shoot transcriptome of the giant reed, Arundo donax.</title>
        <authorList>
            <person name="Barrero R.A."/>
            <person name="Guerrero F.D."/>
            <person name="Moolhuijzen P."/>
            <person name="Goolsby J.A."/>
            <person name="Tidwell J."/>
            <person name="Bellgard S.E."/>
            <person name="Bellgard M.I."/>
        </authorList>
    </citation>
    <scope>NUCLEOTIDE SEQUENCE</scope>
    <source>
        <tissue evidence="2">Shoot tissue taken approximately 20 cm above the soil surface</tissue>
    </source>
</reference>
<keyword evidence="1" id="KW-0812">Transmembrane</keyword>
<keyword evidence="1" id="KW-0472">Membrane</keyword>
<sequence>MMVDGDAGGDEKSTFRWLDAVRYAVAAVVTVLIVAVIANAIKVVLRPDSLSLSVTGGFVFARPRPAPTKVVTLGVNLRAQNPSGRVRMYYVDIDVYLFDGNTSAASTDPEDDSITYFRQPEDIAVAQLEAVDSILQVEATNETMPESFELLYNGGGMSDVTLRLDGRLVTEVTSGINRTGRPTTYYCGPLVVGGGDTDDDEAVKNRQDVSCSDVQGSRSNKHVVYWFFMVAFTVVLMQTS</sequence>